<reference evidence="2 3" key="2">
    <citation type="submission" date="2016-11" db="EMBL/GenBank/DDBJ databases">
        <authorList>
            <person name="Jaros S."/>
            <person name="Januszkiewicz K."/>
            <person name="Wedrychowicz H."/>
        </authorList>
    </citation>
    <scope>NUCLEOTIDE SEQUENCE [LARGE SCALE GENOMIC DNA]</scope>
    <source>
        <strain evidence="2 3">DSM 22330</strain>
    </source>
</reference>
<keyword evidence="1" id="KW-0378">Hydrolase</keyword>
<protein>
    <submittedName>
        <fullName evidence="1">HAD hydrolase</fullName>
    </submittedName>
</protein>
<dbReference type="AlphaFoldDB" id="A0A1K2H302"/>
<dbReference type="NCBIfam" id="TIGR01484">
    <property type="entry name" value="HAD-SF-IIB"/>
    <property type="match status" value="1"/>
</dbReference>
<name>A0A1K2H302_9LACT</name>
<dbReference type="EMBL" id="JXJT01000021">
    <property type="protein sequence ID" value="PCS01813.1"/>
    <property type="molecule type" value="Genomic_DNA"/>
</dbReference>
<dbReference type="SFLD" id="SFLDS00003">
    <property type="entry name" value="Haloacid_Dehalogenase"/>
    <property type="match status" value="1"/>
</dbReference>
<dbReference type="InterPro" id="IPR023214">
    <property type="entry name" value="HAD_sf"/>
</dbReference>
<sequence>MTNKKLIAIDLDGTTLQSDGITISDYTKNIFQSVRKEGHQIVIATGRPYRMAIQIYNDLSLETPMINFNGAMTTIPGKNWEHAVSKHINRSLVFDLIKKQQAFKLDFLAAEFRRKFFINSFEHASPSLFGINNFEPYHQMRMEKLDDDPNAILLQTRFTDKLQLANHIDDYFSNQVNVSAWGGQNGILEVVPKGVSKASALKHLLKLNDQDTSDLIAFGDEHNDIEMLKLAGTGYAMKNASNILLAHADKQIAYSNDEDGVAKTLENLLL</sequence>
<dbReference type="InterPro" id="IPR036412">
    <property type="entry name" value="HAD-like_sf"/>
</dbReference>
<proteinExistence type="predicted"/>
<dbReference type="OrthoDB" id="9781413at2"/>
<dbReference type="SFLD" id="SFLDG01140">
    <property type="entry name" value="C2.B:_Phosphomannomutase_and_P"/>
    <property type="match status" value="1"/>
</dbReference>
<dbReference type="EMBL" id="FPKS01000001">
    <property type="protein sequence ID" value="SFZ70093.1"/>
    <property type="molecule type" value="Genomic_DNA"/>
</dbReference>
<dbReference type="InterPro" id="IPR000150">
    <property type="entry name" value="Cof"/>
</dbReference>
<dbReference type="SUPFAM" id="SSF56784">
    <property type="entry name" value="HAD-like"/>
    <property type="match status" value="1"/>
</dbReference>
<dbReference type="InterPro" id="IPR006379">
    <property type="entry name" value="HAD-SF_hydro_IIB"/>
</dbReference>
<dbReference type="PANTHER" id="PTHR10000">
    <property type="entry name" value="PHOSPHOSERINE PHOSPHATASE"/>
    <property type="match status" value="1"/>
</dbReference>
<dbReference type="Gene3D" id="3.30.1240.10">
    <property type="match status" value="1"/>
</dbReference>
<dbReference type="GO" id="GO:0005829">
    <property type="term" value="C:cytosol"/>
    <property type="evidence" value="ECO:0007669"/>
    <property type="project" value="TreeGrafter"/>
</dbReference>
<dbReference type="Pfam" id="PF08282">
    <property type="entry name" value="Hydrolase_3"/>
    <property type="match status" value="1"/>
</dbReference>
<dbReference type="STRING" id="1122154.SAMN02746068_00059"/>
<organism evidence="2 3">
    <name type="scientific">Pseudolactococcus chungangensis CAU 28 = DSM 22330</name>
    <dbReference type="NCBI Taxonomy" id="1122154"/>
    <lineage>
        <taxon>Bacteria</taxon>
        <taxon>Bacillati</taxon>
        <taxon>Bacillota</taxon>
        <taxon>Bacilli</taxon>
        <taxon>Lactobacillales</taxon>
        <taxon>Streptococcaceae</taxon>
        <taxon>Pseudolactococcus</taxon>
    </lineage>
</organism>
<dbReference type="Proteomes" id="UP000185655">
    <property type="component" value="Unassembled WGS sequence"/>
</dbReference>
<evidence type="ECO:0000313" key="2">
    <source>
        <dbReference type="EMBL" id="SFZ70093.1"/>
    </source>
</evidence>
<dbReference type="Gene3D" id="3.40.50.1000">
    <property type="entry name" value="HAD superfamily/HAD-like"/>
    <property type="match status" value="1"/>
</dbReference>
<dbReference type="Proteomes" id="UP000218979">
    <property type="component" value="Unassembled WGS sequence"/>
</dbReference>
<dbReference type="NCBIfam" id="TIGR00099">
    <property type="entry name" value="Cof-subfamily"/>
    <property type="match status" value="1"/>
</dbReference>
<accession>A0A1K2H302</accession>
<dbReference type="PANTHER" id="PTHR10000:SF23">
    <property type="entry name" value="5-AMINO-6-(5-PHOSPHO-D-RIBITYLAMINO)URACIL PHOSPHATASE YITU"/>
    <property type="match status" value="1"/>
</dbReference>
<evidence type="ECO:0000313" key="1">
    <source>
        <dbReference type="EMBL" id="PCS01813.1"/>
    </source>
</evidence>
<dbReference type="GO" id="GO:0016791">
    <property type="term" value="F:phosphatase activity"/>
    <property type="evidence" value="ECO:0007669"/>
    <property type="project" value="TreeGrafter"/>
</dbReference>
<reference evidence="1 4" key="1">
    <citation type="submission" date="2014-12" db="EMBL/GenBank/DDBJ databases">
        <title>Draft genome sequences of 10 type strains of Lactococcus.</title>
        <authorList>
            <person name="Sun Z."/>
            <person name="Zhong Z."/>
            <person name="Liu W."/>
            <person name="Zhang W."/>
            <person name="Zhang H."/>
        </authorList>
    </citation>
    <scope>NUCLEOTIDE SEQUENCE [LARGE SCALE GENOMIC DNA]</scope>
    <source>
        <strain evidence="1 4">DSM 22330</strain>
    </source>
</reference>
<evidence type="ECO:0000313" key="3">
    <source>
        <dbReference type="Proteomes" id="UP000185655"/>
    </source>
</evidence>
<evidence type="ECO:0000313" key="4">
    <source>
        <dbReference type="Proteomes" id="UP000218979"/>
    </source>
</evidence>
<dbReference type="GO" id="GO:0000287">
    <property type="term" value="F:magnesium ion binding"/>
    <property type="evidence" value="ECO:0007669"/>
    <property type="project" value="TreeGrafter"/>
</dbReference>
<gene>
    <name evidence="1" type="ORF">RR45_GL001043</name>
    <name evidence="2" type="ORF">SAMN02746068_00059</name>
</gene>
<dbReference type="CDD" id="cd07516">
    <property type="entry name" value="HAD_Pase"/>
    <property type="match status" value="1"/>
</dbReference>
<keyword evidence="4" id="KW-1185">Reference proteome</keyword>
<dbReference type="RefSeq" id="WP_031365750.1">
    <property type="nucleotide sequence ID" value="NZ_FPKS01000001.1"/>
</dbReference>